<dbReference type="Proteomes" id="UP000623129">
    <property type="component" value="Unassembled WGS sequence"/>
</dbReference>
<dbReference type="EMBL" id="SWLB01000011">
    <property type="protein sequence ID" value="KAF3332217.1"/>
    <property type="molecule type" value="Genomic_DNA"/>
</dbReference>
<keyword evidence="2" id="KW-1185">Reference proteome</keyword>
<protein>
    <submittedName>
        <fullName evidence="1">Trafficking protein particle complex subunit 11</fullName>
    </submittedName>
</protein>
<proteinExistence type="predicted"/>
<accession>A0A833VBD0</accession>
<dbReference type="PANTHER" id="PTHR14374:SF0">
    <property type="entry name" value="TRAFFICKING PROTEIN PARTICLE COMPLEX SUBUNIT 11"/>
    <property type="match status" value="1"/>
</dbReference>
<comment type="caution">
    <text evidence="1">The sequence shown here is derived from an EMBL/GenBank/DDBJ whole genome shotgun (WGS) entry which is preliminary data.</text>
</comment>
<dbReference type="PANTHER" id="PTHR14374">
    <property type="entry name" value="FOIE GRAS"/>
    <property type="match status" value="1"/>
</dbReference>
<reference evidence="1" key="1">
    <citation type="submission" date="2020-01" db="EMBL/GenBank/DDBJ databases">
        <title>Genome sequence of Kobresia littledalei, the first chromosome-level genome in the family Cyperaceae.</title>
        <authorList>
            <person name="Qu G."/>
        </authorList>
    </citation>
    <scope>NUCLEOTIDE SEQUENCE</scope>
    <source>
        <strain evidence="1">C.B.Clarke</strain>
        <tissue evidence="1">Leaf</tissue>
    </source>
</reference>
<sequence>MEDYLEELRTPPVALVCLVEFPELHHPISAFLHSEQPPINILALLDFSKASVLARKKSKDPLSHPTPAPLSGILKRDWLLKHCTRVPAVVVALFHANQISGDAQWFQACTNLARELEISGSFKEYAISCCSSAYTGNCTYLYLIAYDTFSFVGTGSLFFVDALLTGTLLVICGGLPHVRLELVPCQRVFDT</sequence>
<dbReference type="AlphaFoldDB" id="A0A833VBD0"/>
<name>A0A833VBD0_9POAL</name>
<dbReference type="OrthoDB" id="6278596at2759"/>
<evidence type="ECO:0000313" key="2">
    <source>
        <dbReference type="Proteomes" id="UP000623129"/>
    </source>
</evidence>
<organism evidence="1 2">
    <name type="scientific">Carex littledalei</name>
    <dbReference type="NCBI Taxonomy" id="544730"/>
    <lineage>
        <taxon>Eukaryota</taxon>
        <taxon>Viridiplantae</taxon>
        <taxon>Streptophyta</taxon>
        <taxon>Embryophyta</taxon>
        <taxon>Tracheophyta</taxon>
        <taxon>Spermatophyta</taxon>
        <taxon>Magnoliopsida</taxon>
        <taxon>Liliopsida</taxon>
        <taxon>Poales</taxon>
        <taxon>Cyperaceae</taxon>
        <taxon>Cyperoideae</taxon>
        <taxon>Cariceae</taxon>
        <taxon>Carex</taxon>
        <taxon>Carex subgen. Euthyceras</taxon>
    </lineage>
</organism>
<evidence type="ECO:0000313" key="1">
    <source>
        <dbReference type="EMBL" id="KAF3332217.1"/>
    </source>
</evidence>
<gene>
    <name evidence="1" type="ORF">FCM35_KLT01794</name>
</gene>